<dbReference type="InterPro" id="IPR010314">
    <property type="entry name" value="E3_Ub_ligase_DUF913"/>
</dbReference>
<dbReference type="InterPro" id="IPR016024">
    <property type="entry name" value="ARM-type_fold"/>
</dbReference>
<name>A0A4Q0A405_9FUNG</name>
<accession>A0A4Q0A405</accession>
<dbReference type="SUPFAM" id="SSF48371">
    <property type="entry name" value="ARM repeat"/>
    <property type="match status" value="1"/>
</dbReference>
<reference evidence="5" key="1">
    <citation type="journal article" date="2018" name="Nat. Microbiol.">
        <title>Leveraging single-cell genomics to expand the fungal tree of life.</title>
        <authorList>
            <person name="Ahrendt S.R."/>
            <person name="Quandt C.A."/>
            <person name="Ciobanu D."/>
            <person name="Clum A."/>
            <person name="Salamov A."/>
            <person name="Andreopoulos B."/>
            <person name="Cheng J.F."/>
            <person name="Woyke T."/>
            <person name="Pelin A."/>
            <person name="Henrissat B."/>
            <person name="Reynolds N.K."/>
            <person name="Benny G.L."/>
            <person name="Smith M.E."/>
            <person name="James T.Y."/>
            <person name="Grigoriev I.V."/>
        </authorList>
    </citation>
    <scope>NUCLEOTIDE SEQUENCE [LARGE SCALE GENOMIC DNA]</scope>
    <source>
        <strain evidence="5">RSA 468</strain>
    </source>
</reference>
<evidence type="ECO:0008006" key="6">
    <source>
        <dbReference type="Google" id="ProtNLM"/>
    </source>
</evidence>
<gene>
    <name evidence="4" type="ORF">BJ085DRAFT_20778</name>
</gene>
<dbReference type="EMBL" id="ML002231">
    <property type="protein sequence ID" value="RKP39990.1"/>
    <property type="molecule type" value="Genomic_DNA"/>
</dbReference>
<feature type="domain" description="DUF913" evidence="3">
    <location>
        <begin position="400"/>
        <end position="450"/>
    </location>
</feature>
<evidence type="ECO:0000259" key="2">
    <source>
        <dbReference type="Pfam" id="PF06012"/>
    </source>
</evidence>
<organism evidence="4 5">
    <name type="scientific">Dimargaris cristalligena</name>
    <dbReference type="NCBI Taxonomy" id="215637"/>
    <lineage>
        <taxon>Eukaryota</taxon>
        <taxon>Fungi</taxon>
        <taxon>Fungi incertae sedis</taxon>
        <taxon>Zoopagomycota</taxon>
        <taxon>Kickxellomycotina</taxon>
        <taxon>Dimargaritomycetes</taxon>
        <taxon>Dimargaritales</taxon>
        <taxon>Dimargaritaceae</taxon>
        <taxon>Dimargaris</taxon>
    </lineage>
</organism>
<dbReference type="STRING" id="215637.A0A4Q0A405"/>
<dbReference type="Proteomes" id="UP000268162">
    <property type="component" value="Unassembled WGS sequence"/>
</dbReference>
<evidence type="ECO:0000313" key="5">
    <source>
        <dbReference type="Proteomes" id="UP000268162"/>
    </source>
</evidence>
<feature type="domain" description="DUF913" evidence="3">
    <location>
        <begin position="141"/>
        <end position="369"/>
    </location>
</feature>
<feature type="domain" description="DUF908" evidence="2">
    <location>
        <begin position="5"/>
        <end position="79"/>
    </location>
</feature>
<keyword evidence="5" id="KW-1185">Reference proteome</keyword>
<evidence type="ECO:0000259" key="3">
    <source>
        <dbReference type="Pfam" id="PF06025"/>
    </source>
</evidence>
<feature type="non-terminal residue" evidence="4">
    <location>
        <position position="469"/>
    </location>
</feature>
<sequence length="469" mass="51926">MTRSELELENAFFLFEPDIAQELADLLHPEHQVPLPIQTAALYLLEALVRQRSRVQEVSTALNLSAGHGILMVILRRVFADSYPLTSSATLAFVDALNVLLSTITANSTGGQLIISAGIVPAVVSFLTNRQRPHKRSVGKMTRILDNLIYSFASAFTSFCNANGISTLVERIGHEVQECLECGSDLPTANLLKDLLRFLHHMMQTAGTADRLRNLVETALPKTMVHIVRFPGLFGPSVYVYTINIMASFIHNEPTSLAILQEFNLPQTFLQAVKKHVPVSGDVINTLPNAFGAVCLNQAGLDYFTELDPFPEYFAIFTQMAYVRPLQESDVPATAGTGIDELIRHHPSLKTRVLECIKQTLAEIREFGKPDGLPAQETPGKHHLSTSTDPPPSSERVLSPDDMVLSQMIEAVCRFLEGLLQQPHHRQDLVQGLGVDFIFDFLKLPALPYDFFQSRGWGALVGLFKTVVE</sequence>
<dbReference type="InterPro" id="IPR011989">
    <property type="entry name" value="ARM-like"/>
</dbReference>
<dbReference type="Pfam" id="PF06012">
    <property type="entry name" value="DUF908"/>
    <property type="match status" value="1"/>
</dbReference>
<feature type="region of interest" description="Disordered" evidence="1">
    <location>
        <begin position="368"/>
        <end position="396"/>
    </location>
</feature>
<dbReference type="AlphaFoldDB" id="A0A4Q0A405"/>
<dbReference type="InterPro" id="IPR010309">
    <property type="entry name" value="E3_Ub_ligase_DUF908"/>
</dbReference>
<protein>
    <recommendedName>
        <fullName evidence="6">Guanine nucleotide exchange factor in Golgi transport N-terminal-domain-containing protein</fullName>
    </recommendedName>
</protein>
<evidence type="ECO:0000313" key="4">
    <source>
        <dbReference type="EMBL" id="RKP39990.1"/>
    </source>
</evidence>
<dbReference type="Gene3D" id="1.25.10.10">
    <property type="entry name" value="Leucine-rich Repeat Variant"/>
    <property type="match status" value="1"/>
</dbReference>
<proteinExistence type="predicted"/>
<evidence type="ECO:0000256" key="1">
    <source>
        <dbReference type="SAM" id="MobiDB-lite"/>
    </source>
</evidence>
<dbReference type="Pfam" id="PF06025">
    <property type="entry name" value="DUF913"/>
    <property type="match status" value="2"/>
</dbReference>